<name>A0A0J7IWH0_9FLAO</name>
<sequence>MKSKATGIQYQDSADSSVYDLKVQVVKDAFGKIVSGMVIGATLEQNMASIMIAEPGDLKANLTLGVGLRSALLDEDLLKYRHAIKQQFATDGINIKHLDLYNLQKFSIDAEYE</sequence>
<dbReference type="OrthoDB" id="1095019at2"/>
<organism evidence="1 2">
    <name type="scientific">Chryseobacterium koreense CCUG 49689</name>
    <dbReference type="NCBI Taxonomy" id="1304281"/>
    <lineage>
        <taxon>Bacteria</taxon>
        <taxon>Pseudomonadati</taxon>
        <taxon>Bacteroidota</taxon>
        <taxon>Flavobacteriia</taxon>
        <taxon>Flavobacteriales</taxon>
        <taxon>Weeksellaceae</taxon>
        <taxon>Chryseobacterium group</taxon>
        <taxon>Chryseobacterium</taxon>
    </lineage>
</organism>
<dbReference type="PATRIC" id="fig|1304281.5.peg.2774"/>
<dbReference type="STRING" id="1304281.ACM44_12870"/>
<dbReference type="AlphaFoldDB" id="A0A0J7IWH0"/>
<reference evidence="1 2" key="1">
    <citation type="journal article" date="2004" name="Int. J. Syst. Evol. Microbiol.">
        <title>Kaistella koreensis gen. nov., sp. nov., a novel member of the Chryseobacterium-Bergeyella-Riemerella branch.</title>
        <authorList>
            <person name="Kim M.K."/>
            <person name="Im W.T."/>
            <person name="Shin Y.K."/>
            <person name="Lim J.H."/>
            <person name="Kim S.H."/>
            <person name="Lee B.C."/>
            <person name="Park M.Y."/>
            <person name="Lee K.Y."/>
            <person name="Lee S.T."/>
        </authorList>
    </citation>
    <scope>NUCLEOTIDE SEQUENCE [LARGE SCALE GENOMIC DNA]</scope>
    <source>
        <strain evidence="1 2">CCUG 49689</strain>
    </source>
</reference>
<keyword evidence="2" id="KW-1185">Reference proteome</keyword>
<dbReference type="EMBL" id="LFNG01000022">
    <property type="protein sequence ID" value="KMQ70307.1"/>
    <property type="molecule type" value="Genomic_DNA"/>
</dbReference>
<comment type="caution">
    <text evidence="1">The sequence shown here is derived from an EMBL/GenBank/DDBJ whole genome shotgun (WGS) entry which is preliminary data.</text>
</comment>
<gene>
    <name evidence="1" type="ORF">ACM44_12870</name>
</gene>
<protein>
    <submittedName>
        <fullName evidence="1">Uncharacterized protein</fullName>
    </submittedName>
</protein>
<evidence type="ECO:0000313" key="2">
    <source>
        <dbReference type="Proteomes" id="UP000035900"/>
    </source>
</evidence>
<accession>A0A0J7IWH0</accession>
<dbReference type="Proteomes" id="UP000035900">
    <property type="component" value="Unassembled WGS sequence"/>
</dbReference>
<evidence type="ECO:0000313" key="1">
    <source>
        <dbReference type="EMBL" id="KMQ70307.1"/>
    </source>
</evidence>
<dbReference type="RefSeq" id="WP_048500457.1">
    <property type="nucleotide sequence ID" value="NZ_LFNG01000022.1"/>
</dbReference>
<proteinExistence type="predicted"/>